<gene>
    <name evidence="6 7" type="primary">kduI</name>
    <name evidence="7" type="ORF">SPIROBIBN47_280028</name>
</gene>
<feature type="binding site" evidence="6">
    <location>
        <position position="243"/>
    </location>
    <ligand>
        <name>Zn(2+)</name>
        <dbReference type="ChEBI" id="CHEBI:29105"/>
    </ligand>
</feature>
<dbReference type="InterPro" id="IPR021120">
    <property type="entry name" value="KduI/IolB_isomerase"/>
</dbReference>
<name>A0A3P3XIU3_9SPIR</name>
<comment type="similarity">
    <text evidence="2 6">Belongs to the KduI family.</text>
</comment>
<comment type="cofactor">
    <cofactor evidence="6">
        <name>Zn(2+)</name>
        <dbReference type="ChEBI" id="CHEBI:29105"/>
    </cofactor>
    <text evidence="6">Binds 1 zinc ion per subunit.</text>
</comment>
<evidence type="ECO:0000256" key="3">
    <source>
        <dbReference type="ARBA" id="ARBA00022723"/>
    </source>
</evidence>
<dbReference type="InterPro" id="IPR014710">
    <property type="entry name" value="RmlC-like_jellyroll"/>
</dbReference>
<dbReference type="SUPFAM" id="SSF51182">
    <property type="entry name" value="RmlC-like cupins"/>
    <property type="match status" value="1"/>
</dbReference>
<evidence type="ECO:0000256" key="2">
    <source>
        <dbReference type="ARBA" id="ARBA00008086"/>
    </source>
</evidence>
<dbReference type="InterPro" id="IPR027449">
    <property type="entry name" value="KduI_N"/>
</dbReference>
<dbReference type="UniPathway" id="UPA00545">
    <property type="reaction ID" value="UER00826"/>
</dbReference>
<keyword evidence="4 6" id="KW-0862">Zinc</keyword>
<dbReference type="HAMAP" id="MF_00687">
    <property type="entry name" value="KduI"/>
    <property type="match status" value="1"/>
</dbReference>
<dbReference type="InterPro" id="IPR011051">
    <property type="entry name" value="RmlC_Cupin_sf"/>
</dbReference>
<dbReference type="GO" id="GO:0045490">
    <property type="term" value="P:pectin catabolic process"/>
    <property type="evidence" value="ECO:0007669"/>
    <property type="project" value="UniProtKB-UniRule"/>
</dbReference>
<dbReference type="Gene3D" id="2.60.120.520">
    <property type="entry name" value="pectin degrading enzyme 5-keto 4- deoxyuronate isomerase, domain 1"/>
    <property type="match status" value="1"/>
</dbReference>
<keyword evidence="3 6" id="KW-0479">Metal-binding</keyword>
<accession>A0A3P3XIU3</accession>
<comment type="function">
    <text evidence="6">Catalyzes the isomerization of 5-dehydro-4-deoxy-D-glucuronate to 3-deoxy-D-glycero-2,5-hexodiulosonate.</text>
</comment>
<dbReference type="NCBIfam" id="NF002091">
    <property type="entry name" value="PRK00924.1"/>
    <property type="match status" value="1"/>
</dbReference>
<dbReference type="GO" id="GO:0008697">
    <property type="term" value="F:4-deoxy-L-threo-5-hexosulose-uronate ketol-isomerase activity"/>
    <property type="evidence" value="ECO:0007669"/>
    <property type="project" value="UniProtKB-UniRule"/>
</dbReference>
<evidence type="ECO:0000256" key="4">
    <source>
        <dbReference type="ARBA" id="ARBA00022833"/>
    </source>
</evidence>
<sequence>MHTREAVNSEFVKALDTQRLREHFLIERVFVPGEMSMVYSHVDRMIVGGITPTSVPLALPVSKELGTDFFLERREMGIINIGGSGAIEVEGIRHQLGPREAFYISMGTKNVVFLSENPNEPAKFYFNSAPAHRACQTRRVTLDQAKHVEMGSDAECNKRVINQYIHPAVLETCQLVMGMTMFYEGNVWNTMPAHTHERRMEVYLYFDMPEDRVVFHFMGKPEETRHIVVRNEQAVISPSWSIHSGVGTGKYTFIWGMAGENQAFTDMDAVPMAVLL</sequence>
<dbReference type="Pfam" id="PF04962">
    <property type="entry name" value="KduI"/>
    <property type="match status" value="1"/>
</dbReference>
<dbReference type="PANTHER" id="PTHR38461">
    <property type="entry name" value="4-DEOXY-L-THREO-5-HEXOSULOSE-URONATE KETOL-ISOMERASE"/>
    <property type="match status" value="1"/>
</dbReference>
<comment type="pathway">
    <text evidence="6">Glycan metabolism; pectin degradation; 2-dehydro-3-deoxy-D-gluconate from pectin: step 4/5.</text>
</comment>
<evidence type="ECO:0000256" key="6">
    <source>
        <dbReference type="HAMAP-Rule" id="MF_00687"/>
    </source>
</evidence>
<dbReference type="InterPro" id="IPR007045">
    <property type="entry name" value="KduI"/>
</dbReference>
<dbReference type="AlphaFoldDB" id="A0A3P3XIU3"/>
<dbReference type="Gene3D" id="2.60.120.10">
    <property type="entry name" value="Jelly Rolls"/>
    <property type="match status" value="1"/>
</dbReference>
<dbReference type="CDD" id="cd20294">
    <property type="entry name" value="cupin_KduI_N"/>
    <property type="match status" value="1"/>
</dbReference>
<dbReference type="PIRSF" id="PIRSF006625">
    <property type="entry name" value="KduI"/>
    <property type="match status" value="1"/>
</dbReference>
<organism evidence="7">
    <name type="scientific">uncultured spirochete</name>
    <dbReference type="NCBI Taxonomy" id="156406"/>
    <lineage>
        <taxon>Bacteria</taxon>
        <taxon>Pseudomonadati</taxon>
        <taxon>Spirochaetota</taxon>
        <taxon>Spirochaetia</taxon>
        <taxon>Spirochaetales</taxon>
        <taxon>environmental samples</taxon>
    </lineage>
</organism>
<dbReference type="GO" id="GO:0042840">
    <property type="term" value="P:D-glucuronate catabolic process"/>
    <property type="evidence" value="ECO:0007669"/>
    <property type="project" value="TreeGrafter"/>
</dbReference>
<protein>
    <recommendedName>
        <fullName evidence="6">4-deoxy-L-threo-5-hexosulose-uronate ketol-isomerase</fullName>
        <ecNumber evidence="6">5.3.1.17</ecNumber>
    </recommendedName>
    <alternativeName>
        <fullName evidence="6">5-keto-4-deoxyuronate isomerase</fullName>
    </alternativeName>
    <alternativeName>
        <fullName evidence="6">DKI isomerase</fullName>
    </alternativeName>
</protein>
<evidence type="ECO:0000256" key="5">
    <source>
        <dbReference type="ARBA" id="ARBA00023235"/>
    </source>
</evidence>
<evidence type="ECO:0000256" key="1">
    <source>
        <dbReference type="ARBA" id="ARBA00000552"/>
    </source>
</evidence>
<dbReference type="EMBL" id="FWDM01000021">
    <property type="protein sequence ID" value="SLM13118.1"/>
    <property type="molecule type" value="Genomic_DNA"/>
</dbReference>
<proteinExistence type="inferred from homology"/>
<reference evidence="7" key="1">
    <citation type="submission" date="2017-02" db="EMBL/GenBank/DDBJ databases">
        <authorList>
            <person name="Regsiter A."/>
            <person name="William W."/>
        </authorList>
    </citation>
    <scope>NUCLEOTIDE SEQUENCE</scope>
    <source>
        <strain evidence="7">Bib</strain>
    </source>
</reference>
<feature type="binding site" evidence="6">
    <location>
        <position position="196"/>
    </location>
    <ligand>
        <name>Zn(2+)</name>
        <dbReference type="ChEBI" id="CHEBI:29105"/>
    </ligand>
</feature>
<dbReference type="PANTHER" id="PTHR38461:SF1">
    <property type="entry name" value="4-DEOXY-L-THREO-5-HEXOSULOSE-URONATE KETOL-ISOMERASE"/>
    <property type="match status" value="1"/>
</dbReference>
<dbReference type="EC" id="5.3.1.17" evidence="6"/>
<dbReference type="GO" id="GO:0019698">
    <property type="term" value="P:D-galacturonate catabolic process"/>
    <property type="evidence" value="ECO:0007669"/>
    <property type="project" value="TreeGrafter"/>
</dbReference>
<evidence type="ECO:0000313" key="7">
    <source>
        <dbReference type="EMBL" id="SLM13118.1"/>
    </source>
</evidence>
<comment type="catalytic activity">
    <reaction evidence="1 6">
        <text>5-dehydro-4-deoxy-D-glucuronate = 3-deoxy-D-glycero-2,5-hexodiulosonate</text>
        <dbReference type="Rhea" id="RHEA:23896"/>
        <dbReference type="ChEBI" id="CHEBI:17117"/>
        <dbReference type="ChEBI" id="CHEBI:29071"/>
        <dbReference type="EC" id="5.3.1.17"/>
    </reaction>
</comment>
<feature type="binding site" evidence="6">
    <location>
        <position position="201"/>
    </location>
    <ligand>
        <name>Zn(2+)</name>
        <dbReference type="ChEBI" id="CHEBI:29105"/>
    </ligand>
</feature>
<dbReference type="CDD" id="cd20491">
    <property type="entry name" value="cupin_KduI_C"/>
    <property type="match status" value="1"/>
</dbReference>
<keyword evidence="5 6" id="KW-0413">Isomerase</keyword>
<feature type="binding site" evidence="6">
    <location>
        <position position="194"/>
    </location>
    <ligand>
        <name>Zn(2+)</name>
        <dbReference type="ChEBI" id="CHEBI:29105"/>
    </ligand>
</feature>
<dbReference type="GO" id="GO:0008270">
    <property type="term" value="F:zinc ion binding"/>
    <property type="evidence" value="ECO:0007669"/>
    <property type="project" value="UniProtKB-UniRule"/>
</dbReference>